<name>A0A6L2K9H7_TANCI</name>
<organism evidence="2">
    <name type="scientific">Tanacetum cinerariifolium</name>
    <name type="common">Dalmatian daisy</name>
    <name type="synonym">Chrysanthemum cinerariifolium</name>
    <dbReference type="NCBI Taxonomy" id="118510"/>
    <lineage>
        <taxon>Eukaryota</taxon>
        <taxon>Viridiplantae</taxon>
        <taxon>Streptophyta</taxon>
        <taxon>Embryophyta</taxon>
        <taxon>Tracheophyta</taxon>
        <taxon>Spermatophyta</taxon>
        <taxon>Magnoliopsida</taxon>
        <taxon>eudicotyledons</taxon>
        <taxon>Gunneridae</taxon>
        <taxon>Pentapetalae</taxon>
        <taxon>asterids</taxon>
        <taxon>campanulids</taxon>
        <taxon>Asterales</taxon>
        <taxon>Asteraceae</taxon>
        <taxon>Asteroideae</taxon>
        <taxon>Anthemideae</taxon>
        <taxon>Anthemidinae</taxon>
        <taxon>Tanacetum</taxon>
    </lineage>
</organism>
<sequence>MVVEDERRRVISNENRTPHESDAFKDFQRYDGPLGPTKERSGAKVVEEGNKYYTECNKDGHTREGCFKLIGYPEWWPRKKGEKTKGKVACVEIETGPILGVTYKDYQLFLKHFSRLANGKSLKPTANMAHKENKETSLEEIVVIPNGESIPVKGKGDHTLLGGAKVKGVLYIPDFKCRITEEELDWCG</sequence>
<proteinExistence type="predicted"/>
<comment type="caution">
    <text evidence="2">The sequence shown here is derived from an EMBL/GenBank/DDBJ whole genome shotgun (WGS) entry which is preliminary data.</text>
</comment>
<reference evidence="2" key="1">
    <citation type="journal article" date="2019" name="Sci. Rep.">
        <title>Draft genome of Tanacetum cinerariifolium, the natural source of mosquito coil.</title>
        <authorList>
            <person name="Yamashiro T."/>
            <person name="Shiraishi A."/>
            <person name="Satake H."/>
            <person name="Nakayama K."/>
        </authorList>
    </citation>
    <scope>NUCLEOTIDE SEQUENCE</scope>
</reference>
<feature type="compositionally biased region" description="Basic and acidic residues" evidence="1">
    <location>
        <begin position="1"/>
        <end position="29"/>
    </location>
</feature>
<feature type="region of interest" description="Disordered" evidence="1">
    <location>
        <begin position="1"/>
        <end position="42"/>
    </location>
</feature>
<dbReference type="EMBL" id="BKCJ010001877">
    <property type="protein sequence ID" value="GEU44665.1"/>
    <property type="molecule type" value="Genomic_DNA"/>
</dbReference>
<evidence type="ECO:0000256" key="1">
    <source>
        <dbReference type="SAM" id="MobiDB-lite"/>
    </source>
</evidence>
<dbReference type="PANTHER" id="PTHR34222:SF88">
    <property type="entry name" value="ZINC FINGER, CCHC-TYPE"/>
    <property type="match status" value="1"/>
</dbReference>
<protein>
    <submittedName>
        <fullName evidence="2">Uncharacterized protein</fullName>
    </submittedName>
</protein>
<gene>
    <name evidence="2" type="ORF">Tci_016643</name>
</gene>
<dbReference type="AlphaFoldDB" id="A0A6L2K9H7"/>
<accession>A0A6L2K9H7</accession>
<evidence type="ECO:0000313" key="2">
    <source>
        <dbReference type="EMBL" id="GEU44665.1"/>
    </source>
</evidence>
<dbReference type="PANTHER" id="PTHR34222">
    <property type="entry name" value="GAG_PRE-INTEGRS DOMAIN-CONTAINING PROTEIN"/>
    <property type="match status" value="1"/>
</dbReference>